<dbReference type="NCBIfam" id="NF001159">
    <property type="entry name" value="PRK00150.1-3"/>
    <property type="match status" value="1"/>
</dbReference>
<dbReference type="PANTHER" id="PTHR10458:SF22">
    <property type="entry name" value="PEPTIDE DEFORMYLASE"/>
    <property type="match status" value="1"/>
</dbReference>
<evidence type="ECO:0000256" key="1">
    <source>
        <dbReference type="ARBA" id="ARBA00010759"/>
    </source>
</evidence>
<dbReference type="GO" id="GO:0006412">
    <property type="term" value="P:translation"/>
    <property type="evidence" value="ECO:0007669"/>
    <property type="project" value="UniProtKB-KW"/>
</dbReference>
<sequence length="170" mass="19184">MPLLTIINCMDPVLRKKCMKVENIDETLITLADNMIETMYAASGLGLAANQVGVSSELFVIDVGIEKEKRDPVIIVNPVITASEEEVVAEEGCLSIPEVFAEVKRSNRVEVKGYDLNGNELRHEAEGFLARAFQHEMDHLNGVLFWDNLSKVKRDILQRKFKKKLREIEA</sequence>
<dbReference type="Pfam" id="PF01327">
    <property type="entry name" value="Pep_deformylase"/>
    <property type="match status" value="1"/>
</dbReference>
<dbReference type="SUPFAM" id="SSF56420">
    <property type="entry name" value="Peptide deformylase"/>
    <property type="match status" value="1"/>
</dbReference>
<dbReference type="GO" id="GO:0046872">
    <property type="term" value="F:metal ion binding"/>
    <property type="evidence" value="ECO:0007669"/>
    <property type="project" value="UniProtKB-KW"/>
</dbReference>
<organism evidence="6">
    <name type="scientific">marine metagenome</name>
    <dbReference type="NCBI Taxonomy" id="408172"/>
    <lineage>
        <taxon>unclassified sequences</taxon>
        <taxon>metagenomes</taxon>
        <taxon>ecological metagenomes</taxon>
    </lineage>
</organism>
<dbReference type="PRINTS" id="PR01576">
    <property type="entry name" value="PDEFORMYLASE"/>
</dbReference>
<comment type="similarity">
    <text evidence="1">Belongs to the polypeptide deformylase family.</text>
</comment>
<dbReference type="InterPro" id="IPR036821">
    <property type="entry name" value="Peptide_deformylase_sf"/>
</dbReference>
<dbReference type="PIRSF" id="PIRSF004749">
    <property type="entry name" value="Pep_def"/>
    <property type="match status" value="1"/>
</dbReference>
<dbReference type="NCBIfam" id="TIGR00079">
    <property type="entry name" value="pept_deformyl"/>
    <property type="match status" value="1"/>
</dbReference>
<dbReference type="PANTHER" id="PTHR10458">
    <property type="entry name" value="PEPTIDE DEFORMYLASE"/>
    <property type="match status" value="1"/>
</dbReference>
<dbReference type="GO" id="GO:0042586">
    <property type="term" value="F:peptide deformylase activity"/>
    <property type="evidence" value="ECO:0007669"/>
    <property type="project" value="InterPro"/>
</dbReference>
<dbReference type="CDD" id="cd00487">
    <property type="entry name" value="Pep_deformylase"/>
    <property type="match status" value="1"/>
</dbReference>
<keyword evidence="5" id="KW-0408">Iron</keyword>
<dbReference type="EMBL" id="UINC01023296">
    <property type="protein sequence ID" value="SVA94674.1"/>
    <property type="molecule type" value="Genomic_DNA"/>
</dbReference>
<dbReference type="InterPro" id="IPR023635">
    <property type="entry name" value="Peptide_deformylase"/>
</dbReference>
<evidence type="ECO:0008006" key="7">
    <source>
        <dbReference type="Google" id="ProtNLM"/>
    </source>
</evidence>
<protein>
    <recommendedName>
        <fullName evidence="7">Peptide deformylase</fullName>
    </recommendedName>
</protein>
<dbReference type="AlphaFoldDB" id="A0A381ZZY3"/>
<gene>
    <name evidence="6" type="ORF">METZ01_LOCUS147528</name>
</gene>
<dbReference type="FunFam" id="3.90.45.10:FF:000005">
    <property type="entry name" value="Peptide deformylase"/>
    <property type="match status" value="1"/>
</dbReference>
<proteinExistence type="inferred from homology"/>
<name>A0A381ZZY3_9ZZZZ</name>
<reference evidence="6" key="1">
    <citation type="submission" date="2018-05" db="EMBL/GenBank/DDBJ databases">
        <authorList>
            <person name="Lanie J.A."/>
            <person name="Ng W.-L."/>
            <person name="Kazmierczak K.M."/>
            <person name="Andrzejewski T.M."/>
            <person name="Davidsen T.M."/>
            <person name="Wayne K.J."/>
            <person name="Tettelin H."/>
            <person name="Glass J.I."/>
            <person name="Rusch D."/>
            <person name="Podicherti R."/>
            <person name="Tsui H.-C.T."/>
            <person name="Winkler M.E."/>
        </authorList>
    </citation>
    <scope>NUCLEOTIDE SEQUENCE</scope>
</reference>
<evidence type="ECO:0000256" key="3">
    <source>
        <dbReference type="ARBA" id="ARBA00022801"/>
    </source>
</evidence>
<accession>A0A381ZZY3</accession>
<evidence type="ECO:0000256" key="4">
    <source>
        <dbReference type="ARBA" id="ARBA00022917"/>
    </source>
</evidence>
<keyword evidence="3" id="KW-0378">Hydrolase</keyword>
<evidence type="ECO:0000256" key="5">
    <source>
        <dbReference type="ARBA" id="ARBA00023004"/>
    </source>
</evidence>
<evidence type="ECO:0000256" key="2">
    <source>
        <dbReference type="ARBA" id="ARBA00022723"/>
    </source>
</evidence>
<evidence type="ECO:0000313" key="6">
    <source>
        <dbReference type="EMBL" id="SVA94674.1"/>
    </source>
</evidence>
<keyword evidence="2" id="KW-0479">Metal-binding</keyword>
<dbReference type="Gene3D" id="3.90.45.10">
    <property type="entry name" value="Peptide deformylase"/>
    <property type="match status" value="1"/>
</dbReference>
<keyword evidence="4" id="KW-0648">Protein biosynthesis</keyword>
<dbReference type="HAMAP" id="MF_00163">
    <property type="entry name" value="Pep_deformylase"/>
    <property type="match status" value="1"/>
</dbReference>